<accession>A0A1A9UIM9</accession>
<feature type="compositionally biased region" description="Basic residues" evidence="1">
    <location>
        <begin position="76"/>
        <end position="92"/>
    </location>
</feature>
<dbReference type="VEuPathDB" id="VectorBase:GAUT006147"/>
<feature type="compositionally biased region" description="Basic and acidic residues" evidence="1">
    <location>
        <begin position="93"/>
        <end position="118"/>
    </location>
</feature>
<protein>
    <submittedName>
        <fullName evidence="2">Uncharacterized protein</fullName>
    </submittedName>
</protein>
<feature type="compositionally biased region" description="Basic residues" evidence="1">
    <location>
        <begin position="119"/>
        <end position="129"/>
    </location>
</feature>
<evidence type="ECO:0000313" key="2">
    <source>
        <dbReference type="EnsemblMetazoa" id="GAUT006147-PA"/>
    </source>
</evidence>
<keyword evidence="3" id="KW-1185">Reference proteome</keyword>
<dbReference type="EnsemblMetazoa" id="GAUT006147-RA">
    <property type="protein sequence ID" value="GAUT006147-PA"/>
    <property type="gene ID" value="GAUT006147"/>
</dbReference>
<feature type="region of interest" description="Disordered" evidence="1">
    <location>
        <begin position="76"/>
        <end position="129"/>
    </location>
</feature>
<proteinExistence type="predicted"/>
<sequence>MTIKRTLNTDQVFYTNMDAIEVDAELPGPSRDLCNEKTKQGFQFLFQLTPRGKCWLKFKANEAALSKYVSCCRCKRRKKTKKTEQKRKPKCRKREESPKPKAKSKGELRRERIREKRAERKRTHNSGKE</sequence>
<dbReference type="Proteomes" id="UP000078200">
    <property type="component" value="Unassembled WGS sequence"/>
</dbReference>
<dbReference type="AlphaFoldDB" id="A0A1A9UIM9"/>
<organism evidence="2 3">
    <name type="scientific">Glossina austeni</name>
    <name type="common">Savannah tsetse fly</name>
    <dbReference type="NCBI Taxonomy" id="7395"/>
    <lineage>
        <taxon>Eukaryota</taxon>
        <taxon>Metazoa</taxon>
        <taxon>Ecdysozoa</taxon>
        <taxon>Arthropoda</taxon>
        <taxon>Hexapoda</taxon>
        <taxon>Insecta</taxon>
        <taxon>Pterygota</taxon>
        <taxon>Neoptera</taxon>
        <taxon>Endopterygota</taxon>
        <taxon>Diptera</taxon>
        <taxon>Brachycera</taxon>
        <taxon>Muscomorpha</taxon>
        <taxon>Hippoboscoidea</taxon>
        <taxon>Glossinidae</taxon>
        <taxon>Glossina</taxon>
    </lineage>
</organism>
<evidence type="ECO:0000256" key="1">
    <source>
        <dbReference type="SAM" id="MobiDB-lite"/>
    </source>
</evidence>
<name>A0A1A9UIM9_GLOAU</name>
<reference evidence="2" key="1">
    <citation type="submission" date="2020-05" db="UniProtKB">
        <authorList>
            <consortium name="EnsemblMetazoa"/>
        </authorList>
    </citation>
    <scope>IDENTIFICATION</scope>
    <source>
        <strain evidence="2">TTRI</strain>
    </source>
</reference>
<evidence type="ECO:0000313" key="3">
    <source>
        <dbReference type="Proteomes" id="UP000078200"/>
    </source>
</evidence>